<accession>A0ABV8RW04</accession>
<dbReference type="Proteomes" id="UP001595756">
    <property type="component" value="Unassembled WGS sequence"/>
</dbReference>
<evidence type="ECO:0000313" key="2">
    <source>
        <dbReference type="EMBL" id="MFC4296954.1"/>
    </source>
</evidence>
<evidence type="ECO:0000256" key="1">
    <source>
        <dbReference type="SAM" id="MobiDB-lite"/>
    </source>
</evidence>
<comment type="caution">
    <text evidence="2">The sequence shown here is derived from an EMBL/GenBank/DDBJ whole genome shotgun (WGS) entry which is preliminary data.</text>
</comment>
<evidence type="ECO:0000313" key="3">
    <source>
        <dbReference type="Proteomes" id="UP001595756"/>
    </source>
</evidence>
<feature type="compositionally biased region" description="Polar residues" evidence="1">
    <location>
        <begin position="1"/>
        <end position="12"/>
    </location>
</feature>
<organism evidence="2 3">
    <name type="scientific">Castellaniella hirudinis</name>
    <dbReference type="NCBI Taxonomy" id="1144617"/>
    <lineage>
        <taxon>Bacteria</taxon>
        <taxon>Pseudomonadati</taxon>
        <taxon>Pseudomonadota</taxon>
        <taxon>Betaproteobacteria</taxon>
        <taxon>Burkholderiales</taxon>
        <taxon>Alcaligenaceae</taxon>
        <taxon>Castellaniella</taxon>
    </lineage>
</organism>
<name>A0ABV8RW04_9BURK</name>
<feature type="region of interest" description="Disordered" evidence="1">
    <location>
        <begin position="1"/>
        <end position="44"/>
    </location>
</feature>
<sequence>MEQIRPLNTPSANEKKDELQPKPAPKGGPQESTGHERKDQAPKK</sequence>
<feature type="compositionally biased region" description="Basic and acidic residues" evidence="1">
    <location>
        <begin position="33"/>
        <end position="44"/>
    </location>
</feature>
<dbReference type="RefSeq" id="WP_376811523.1">
    <property type="nucleotide sequence ID" value="NZ_JBHSDY010000002.1"/>
</dbReference>
<reference evidence="3" key="1">
    <citation type="journal article" date="2019" name="Int. J. Syst. Evol. Microbiol.">
        <title>The Global Catalogue of Microorganisms (GCM) 10K type strain sequencing project: providing services to taxonomists for standard genome sequencing and annotation.</title>
        <authorList>
            <consortium name="The Broad Institute Genomics Platform"/>
            <consortium name="The Broad Institute Genome Sequencing Center for Infectious Disease"/>
            <person name="Wu L."/>
            <person name="Ma J."/>
        </authorList>
    </citation>
    <scope>NUCLEOTIDE SEQUENCE [LARGE SCALE GENOMIC DNA]</scope>
    <source>
        <strain evidence="3">CGMCC 1.19029</strain>
    </source>
</reference>
<keyword evidence="3" id="KW-1185">Reference proteome</keyword>
<proteinExistence type="predicted"/>
<gene>
    <name evidence="2" type="ORF">ACFO0J_02730</name>
</gene>
<protein>
    <submittedName>
        <fullName evidence="2">Uncharacterized protein</fullName>
    </submittedName>
</protein>
<dbReference type="EMBL" id="JBHSDY010000002">
    <property type="protein sequence ID" value="MFC4296954.1"/>
    <property type="molecule type" value="Genomic_DNA"/>
</dbReference>